<reference evidence="2 3" key="1">
    <citation type="submission" date="2019-11" db="EMBL/GenBank/DDBJ databases">
        <title>Acidiferrimicrobium australis gen. nov., sp. nov., an acidophilic and obligately heterotrophic, member of the Actinobacteria that catalyses dissimilatory oxido- reduction of iron isolated from metal-rich acidic water in Chile.</title>
        <authorList>
            <person name="Gonzalez D."/>
            <person name="Huber K."/>
            <person name="Hedrich S."/>
            <person name="Rojas-Villalobos C."/>
            <person name="Quatrini R."/>
            <person name="Dinamarca M.A."/>
            <person name="Schwarz A."/>
            <person name="Canales C."/>
            <person name="Nancucheo I."/>
        </authorList>
    </citation>
    <scope>NUCLEOTIDE SEQUENCE [LARGE SCALE GENOMIC DNA]</scope>
    <source>
        <strain evidence="2 3">USS-CCA1</strain>
    </source>
</reference>
<feature type="non-terminal residue" evidence="2">
    <location>
        <position position="136"/>
    </location>
</feature>
<evidence type="ECO:0000313" key="2">
    <source>
        <dbReference type="EMBL" id="MST31119.1"/>
    </source>
</evidence>
<sequence length="136" mass="13593">MSAARRFSPDLAGRLAGAGLLAATGATHLELYLSGYRTIPTIGPLFLLQVVSAFLLAVAVAATTSWAVAAVAAGFAITTLGGYLLSMSVGLFGFEEVPTAAGAVAGVLDLTAFGVLAAVAVARAAAALRRRRGDTA</sequence>
<name>A0ABW9QNZ8_9ACTN</name>
<keyword evidence="1" id="KW-1133">Transmembrane helix</keyword>
<keyword evidence="1" id="KW-0472">Membrane</keyword>
<organism evidence="2 3">
    <name type="scientific">Acidiferrimicrobium australe</name>
    <dbReference type="NCBI Taxonomy" id="2664430"/>
    <lineage>
        <taxon>Bacteria</taxon>
        <taxon>Bacillati</taxon>
        <taxon>Actinomycetota</taxon>
        <taxon>Acidimicrobiia</taxon>
        <taxon>Acidimicrobiales</taxon>
        <taxon>Acidimicrobiaceae</taxon>
        <taxon>Acidiferrimicrobium</taxon>
    </lineage>
</organism>
<evidence type="ECO:0008006" key="4">
    <source>
        <dbReference type="Google" id="ProtNLM"/>
    </source>
</evidence>
<dbReference type="Proteomes" id="UP000437736">
    <property type="component" value="Unassembled WGS sequence"/>
</dbReference>
<accession>A0ABW9QNZ8</accession>
<comment type="caution">
    <text evidence="2">The sequence shown here is derived from an EMBL/GenBank/DDBJ whole genome shotgun (WGS) entry which is preliminary data.</text>
</comment>
<feature type="transmembrane region" description="Helical" evidence="1">
    <location>
        <begin position="42"/>
        <end position="62"/>
    </location>
</feature>
<feature type="transmembrane region" description="Helical" evidence="1">
    <location>
        <begin position="100"/>
        <end position="122"/>
    </location>
</feature>
<evidence type="ECO:0000256" key="1">
    <source>
        <dbReference type="SAM" id="Phobius"/>
    </source>
</evidence>
<gene>
    <name evidence="2" type="ORF">GHK86_00035</name>
</gene>
<keyword evidence="3" id="KW-1185">Reference proteome</keyword>
<evidence type="ECO:0000313" key="3">
    <source>
        <dbReference type="Proteomes" id="UP000437736"/>
    </source>
</evidence>
<feature type="transmembrane region" description="Helical" evidence="1">
    <location>
        <begin position="69"/>
        <end position="94"/>
    </location>
</feature>
<keyword evidence="1" id="KW-0812">Transmembrane</keyword>
<dbReference type="EMBL" id="WJHE01000003">
    <property type="protein sequence ID" value="MST31119.1"/>
    <property type="molecule type" value="Genomic_DNA"/>
</dbReference>
<protein>
    <recommendedName>
        <fullName evidence="4">DoxX family protein</fullName>
    </recommendedName>
</protein>
<proteinExistence type="predicted"/>